<dbReference type="InterPro" id="IPR053136">
    <property type="entry name" value="UTP_pyrophosphatase-like"/>
</dbReference>
<dbReference type="InterPro" id="IPR002725">
    <property type="entry name" value="YgjP-like_metallopeptidase"/>
</dbReference>
<keyword evidence="3" id="KW-1185">Reference proteome</keyword>
<evidence type="ECO:0000313" key="2">
    <source>
        <dbReference type="EMBL" id="GJD54132.1"/>
    </source>
</evidence>
<organism evidence="2 3">
    <name type="scientific">Methylobacterium crusticola</name>
    <dbReference type="NCBI Taxonomy" id="1697972"/>
    <lineage>
        <taxon>Bacteria</taxon>
        <taxon>Pseudomonadati</taxon>
        <taxon>Pseudomonadota</taxon>
        <taxon>Alphaproteobacteria</taxon>
        <taxon>Hyphomicrobiales</taxon>
        <taxon>Methylobacteriaceae</taxon>
        <taxon>Methylobacterium</taxon>
    </lineage>
</organism>
<dbReference type="Pfam" id="PF01863">
    <property type="entry name" value="YgjP-like"/>
    <property type="match status" value="1"/>
</dbReference>
<gene>
    <name evidence="2" type="ORF">OPKNFCMD_6917</name>
</gene>
<comment type="caution">
    <text evidence="2">The sequence shown here is derived from an EMBL/GenBank/DDBJ whole genome shotgun (WGS) entry which is preliminary data.</text>
</comment>
<protein>
    <recommendedName>
        <fullName evidence="1">YgjP-like metallopeptidase domain-containing protein</fullName>
    </recommendedName>
</protein>
<dbReference type="Gene3D" id="3.30.2010.10">
    <property type="entry name" value="Metalloproteases ('zincins'), catalytic domain"/>
    <property type="match status" value="1"/>
</dbReference>
<accession>A0ABQ4R8R3</accession>
<sequence length="54" mass="6282">MLEPALIDYLVVHELAHLTHQNHSAEFWGLVYSAMPDAEDRRRRLREAGRSLPL</sequence>
<dbReference type="Proteomes" id="UP001055167">
    <property type="component" value="Unassembled WGS sequence"/>
</dbReference>
<evidence type="ECO:0000259" key="1">
    <source>
        <dbReference type="Pfam" id="PF01863"/>
    </source>
</evidence>
<dbReference type="CDD" id="cd07344">
    <property type="entry name" value="M48_yhfN_like"/>
    <property type="match status" value="1"/>
</dbReference>
<proteinExistence type="predicted"/>
<feature type="domain" description="YgjP-like metallopeptidase" evidence="1">
    <location>
        <begin position="1"/>
        <end position="47"/>
    </location>
</feature>
<dbReference type="PANTHER" id="PTHR30399:SF1">
    <property type="entry name" value="UTP PYROPHOSPHATASE"/>
    <property type="match status" value="1"/>
</dbReference>
<evidence type="ECO:0000313" key="3">
    <source>
        <dbReference type="Proteomes" id="UP001055167"/>
    </source>
</evidence>
<reference evidence="2" key="1">
    <citation type="journal article" date="2021" name="Front. Microbiol.">
        <title>Comprehensive Comparative Genomics and Phenotyping of Methylobacterium Species.</title>
        <authorList>
            <person name="Alessa O."/>
            <person name="Ogura Y."/>
            <person name="Fujitani Y."/>
            <person name="Takami H."/>
            <person name="Hayashi T."/>
            <person name="Sahin N."/>
            <person name="Tani A."/>
        </authorList>
    </citation>
    <scope>NUCLEOTIDE SEQUENCE</scope>
    <source>
        <strain evidence="2">KCTC 52305</strain>
    </source>
</reference>
<reference evidence="2" key="2">
    <citation type="submission" date="2021-08" db="EMBL/GenBank/DDBJ databases">
        <authorList>
            <person name="Tani A."/>
            <person name="Ola A."/>
            <person name="Ogura Y."/>
            <person name="Katsura K."/>
            <person name="Hayashi T."/>
        </authorList>
    </citation>
    <scope>NUCLEOTIDE SEQUENCE</scope>
    <source>
        <strain evidence="2">KCTC 52305</strain>
    </source>
</reference>
<dbReference type="EMBL" id="BPQH01000710">
    <property type="protein sequence ID" value="GJD54132.1"/>
    <property type="molecule type" value="Genomic_DNA"/>
</dbReference>
<dbReference type="PANTHER" id="PTHR30399">
    <property type="entry name" value="UNCHARACTERIZED PROTEIN YGJP"/>
    <property type="match status" value="1"/>
</dbReference>
<name>A0ABQ4R8R3_9HYPH</name>